<name>A0ABS2L5B9_9MICO</name>
<dbReference type="Proteomes" id="UP000776164">
    <property type="component" value="Unassembled WGS sequence"/>
</dbReference>
<dbReference type="EMBL" id="JAFBBU010000001">
    <property type="protein sequence ID" value="MBM7472302.1"/>
    <property type="molecule type" value="Genomic_DNA"/>
</dbReference>
<accession>A0ABS2L5B9</accession>
<dbReference type="InterPro" id="IPR017946">
    <property type="entry name" value="PLC-like_Pdiesterase_TIM-brl"/>
</dbReference>
<dbReference type="InterPro" id="IPR030395">
    <property type="entry name" value="GP_PDE_dom"/>
</dbReference>
<dbReference type="GO" id="GO:0008889">
    <property type="term" value="F:glycerophosphodiester phosphodiesterase activity"/>
    <property type="evidence" value="ECO:0007669"/>
    <property type="project" value="UniProtKB-EC"/>
</dbReference>
<evidence type="ECO:0000313" key="3">
    <source>
        <dbReference type="Proteomes" id="UP000776164"/>
    </source>
</evidence>
<feature type="domain" description="GP-PDE" evidence="1">
    <location>
        <begin position="21"/>
        <end position="257"/>
    </location>
</feature>
<proteinExistence type="predicted"/>
<dbReference type="PANTHER" id="PTHR43805:SF1">
    <property type="entry name" value="GP-PDE DOMAIN-CONTAINING PROTEIN"/>
    <property type="match status" value="1"/>
</dbReference>
<evidence type="ECO:0000313" key="2">
    <source>
        <dbReference type="EMBL" id="MBM7472302.1"/>
    </source>
</evidence>
<dbReference type="PROSITE" id="PS50007">
    <property type="entry name" value="PIPLC_X_DOMAIN"/>
    <property type="match status" value="1"/>
</dbReference>
<dbReference type="Gene3D" id="3.20.20.190">
    <property type="entry name" value="Phosphatidylinositol (PI) phosphodiesterase"/>
    <property type="match status" value="1"/>
</dbReference>
<organism evidence="2 3">
    <name type="scientific">Subtercola frigoramans</name>
    <dbReference type="NCBI Taxonomy" id="120298"/>
    <lineage>
        <taxon>Bacteria</taxon>
        <taxon>Bacillati</taxon>
        <taxon>Actinomycetota</taxon>
        <taxon>Actinomycetes</taxon>
        <taxon>Micrococcales</taxon>
        <taxon>Microbacteriaceae</taxon>
        <taxon>Subtercola</taxon>
    </lineage>
</organism>
<dbReference type="SUPFAM" id="SSF51695">
    <property type="entry name" value="PLC-like phosphodiesterases"/>
    <property type="match status" value="1"/>
</dbReference>
<protein>
    <submittedName>
        <fullName evidence="2">Glycerophosphoryl diester phosphodiesterase</fullName>
        <ecNumber evidence="2">3.1.4.46</ecNumber>
    </submittedName>
</protein>
<dbReference type="PROSITE" id="PS51704">
    <property type="entry name" value="GP_PDE"/>
    <property type="match status" value="1"/>
</dbReference>
<dbReference type="RefSeq" id="WP_205108935.1">
    <property type="nucleotide sequence ID" value="NZ_BAAAHT010000013.1"/>
</dbReference>
<keyword evidence="3" id="KW-1185">Reference proteome</keyword>
<evidence type="ECO:0000259" key="1">
    <source>
        <dbReference type="PROSITE" id="PS51704"/>
    </source>
</evidence>
<gene>
    <name evidence="2" type="ORF">JOE66_001936</name>
</gene>
<sequence>MVPRRSRRSRQQGAYFAPPLPRILAHRGLALDQPENTLSAFRAAVDAGADYVELDVHASRDGEAIVAHDPTLTRLLGRDDHIAGLSAAYLRSLDLGDGAGFQTLGDVLEALPLTRFNIDIKALAAVGPTVRAVKATGAVDRVLITSFSEKRRRAAVRRLPGVATSASARGFVLALLASKAGLTSMVRHVLRAVDAVQVPERALGLRVTTPKVLASIHAAGVEMHVWTVNDPSVMRELLQLGVDGLVTDRADLGLGVAAGLAQ</sequence>
<reference evidence="2 3" key="1">
    <citation type="submission" date="2021-01" db="EMBL/GenBank/DDBJ databases">
        <title>Sequencing the genomes of 1000 actinobacteria strains.</title>
        <authorList>
            <person name="Klenk H.-P."/>
        </authorList>
    </citation>
    <scope>NUCLEOTIDE SEQUENCE [LARGE SCALE GENOMIC DNA]</scope>
    <source>
        <strain evidence="2 3">DSM 13057</strain>
    </source>
</reference>
<dbReference type="Pfam" id="PF03009">
    <property type="entry name" value="GDPD"/>
    <property type="match status" value="1"/>
</dbReference>
<dbReference type="EC" id="3.1.4.46" evidence="2"/>
<keyword evidence="2" id="KW-0378">Hydrolase</keyword>
<comment type="caution">
    <text evidence="2">The sequence shown here is derived from an EMBL/GenBank/DDBJ whole genome shotgun (WGS) entry which is preliminary data.</text>
</comment>
<dbReference type="PANTHER" id="PTHR43805">
    <property type="entry name" value="GLYCEROPHOSPHORYL DIESTER PHOSPHODIESTERASE"/>
    <property type="match status" value="1"/>
</dbReference>